<feature type="compositionally biased region" description="Polar residues" evidence="1">
    <location>
        <begin position="12"/>
        <end position="31"/>
    </location>
</feature>
<reference evidence="2 3" key="1">
    <citation type="submission" date="2019-05" db="EMBL/GenBank/DDBJ databases">
        <title>Another draft genome of Portunus trituberculatus and its Hox gene families provides insights of decapod evolution.</title>
        <authorList>
            <person name="Jeong J.-H."/>
            <person name="Song I."/>
            <person name="Kim S."/>
            <person name="Choi T."/>
            <person name="Kim D."/>
            <person name="Ryu S."/>
            <person name="Kim W."/>
        </authorList>
    </citation>
    <scope>NUCLEOTIDE SEQUENCE [LARGE SCALE GENOMIC DNA]</scope>
    <source>
        <tissue evidence="2">Muscle</tissue>
    </source>
</reference>
<dbReference type="EMBL" id="VSRR010129542">
    <property type="protein sequence ID" value="MPD02010.1"/>
    <property type="molecule type" value="Genomic_DNA"/>
</dbReference>
<comment type="caution">
    <text evidence="2">The sequence shown here is derived from an EMBL/GenBank/DDBJ whole genome shotgun (WGS) entry which is preliminary data.</text>
</comment>
<dbReference type="Proteomes" id="UP000324222">
    <property type="component" value="Unassembled WGS sequence"/>
</dbReference>
<organism evidence="2 3">
    <name type="scientific">Portunus trituberculatus</name>
    <name type="common">Swimming crab</name>
    <name type="synonym">Neptunus trituberculatus</name>
    <dbReference type="NCBI Taxonomy" id="210409"/>
    <lineage>
        <taxon>Eukaryota</taxon>
        <taxon>Metazoa</taxon>
        <taxon>Ecdysozoa</taxon>
        <taxon>Arthropoda</taxon>
        <taxon>Crustacea</taxon>
        <taxon>Multicrustacea</taxon>
        <taxon>Malacostraca</taxon>
        <taxon>Eumalacostraca</taxon>
        <taxon>Eucarida</taxon>
        <taxon>Decapoda</taxon>
        <taxon>Pleocyemata</taxon>
        <taxon>Brachyura</taxon>
        <taxon>Eubrachyura</taxon>
        <taxon>Portunoidea</taxon>
        <taxon>Portunidae</taxon>
        <taxon>Portuninae</taxon>
        <taxon>Portunus</taxon>
    </lineage>
</organism>
<dbReference type="AlphaFoldDB" id="A0A5B7K4R8"/>
<protein>
    <submittedName>
        <fullName evidence="2">Uncharacterized protein</fullName>
    </submittedName>
</protein>
<name>A0A5B7K4R8_PORTR</name>
<keyword evidence="3" id="KW-1185">Reference proteome</keyword>
<sequence>MKNSKLKYGDSTPASESLSGEGTRNVPMSESSLHDDPKSLDEASPSTFSTLTSATFAISTLGDCNVHHQFWLTSPSTDHPGELAINFPILHVLVRLKYEGRSGGRPNDTTTCSTTALQRCYFSRLDMGEVNLPDR</sequence>
<evidence type="ECO:0000256" key="1">
    <source>
        <dbReference type="SAM" id="MobiDB-lite"/>
    </source>
</evidence>
<accession>A0A5B7K4R8</accession>
<evidence type="ECO:0000313" key="2">
    <source>
        <dbReference type="EMBL" id="MPD02010.1"/>
    </source>
</evidence>
<proteinExistence type="predicted"/>
<feature type="compositionally biased region" description="Basic and acidic residues" evidence="1">
    <location>
        <begin position="32"/>
        <end position="41"/>
    </location>
</feature>
<feature type="region of interest" description="Disordered" evidence="1">
    <location>
        <begin position="1"/>
        <end position="46"/>
    </location>
</feature>
<gene>
    <name evidence="2" type="ORF">E2C01_097564</name>
</gene>
<evidence type="ECO:0000313" key="3">
    <source>
        <dbReference type="Proteomes" id="UP000324222"/>
    </source>
</evidence>